<name>A0A193C358_AMYOR</name>
<dbReference type="Proteomes" id="UP000093695">
    <property type="component" value="Chromosome"/>
</dbReference>
<keyword evidence="3 5" id="KW-1133">Transmembrane helix</keyword>
<feature type="transmembrane region" description="Helical" evidence="5">
    <location>
        <begin position="79"/>
        <end position="95"/>
    </location>
</feature>
<dbReference type="EMBL" id="CP016174">
    <property type="protein sequence ID" value="ANN18976.1"/>
    <property type="molecule type" value="Genomic_DNA"/>
</dbReference>
<dbReference type="KEGG" id="aori:SD37_27380"/>
<proteinExistence type="predicted"/>
<dbReference type="STRING" id="31958.SD37_27380"/>
<evidence type="ECO:0000256" key="5">
    <source>
        <dbReference type="SAM" id="Phobius"/>
    </source>
</evidence>
<dbReference type="InterPro" id="IPR049453">
    <property type="entry name" value="Memb_transporter_dom"/>
</dbReference>
<feature type="domain" description="Integral membrane bound transporter" evidence="6">
    <location>
        <begin position="342"/>
        <end position="449"/>
    </location>
</feature>
<feature type="transmembrane region" description="Helical" evidence="5">
    <location>
        <begin position="55"/>
        <end position="73"/>
    </location>
</feature>
<feature type="transmembrane region" description="Helical" evidence="5">
    <location>
        <begin position="29"/>
        <end position="50"/>
    </location>
</feature>
<keyword evidence="8" id="KW-1185">Reference proteome</keyword>
<evidence type="ECO:0000256" key="1">
    <source>
        <dbReference type="ARBA" id="ARBA00004141"/>
    </source>
</evidence>
<accession>A0A193C358</accession>
<evidence type="ECO:0000259" key="6">
    <source>
        <dbReference type="Pfam" id="PF13515"/>
    </source>
</evidence>
<evidence type="ECO:0000313" key="8">
    <source>
        <dbReference type="Proteomes" id="UP000093695"/>
    </source>
</evidence>
<reference evidence="7 8" key="1">
    <citation type="journal article" date="2015" name="Genome Announc.">
        <title>Draft Genome Sequence of Norvancomycin-Producing Strain Amycolatopsis orientalis CPCC200066.</title>
        <authorList>
            <person name="Lei X."/>
            <person name="Yuan F."/>
            <person name="Shi Y."/>
            <person name="Li X."/>
            <person name="Wang L."/>
            <person name="Hong B."/>
        </authorList>
    </citation>
    <scope>NUCLEOTIDE SEQUENCE [LARGE SCALE GENOMIC DNA]</scope>
    <source>
        <strain evidence="7 8">B-37</strain>
    </source>
</reference>
<feature type="transmembrane region" description="Helical" evidence="5">
    <location>
        <begin position="435"/>
        <end position="457"/>
    </location>
</feature>
<evidence type="ECO:0000256" key="2">
    <source>
        <dbReference type="ARBA" id="ARBA00022692"/>
    </source>
</evidence>
<evidence type="ECO:0000256" key="3">
    <source>
        <dbReference type="ARBA" id="ARBA00022989"/>
    </source>
</evidence>
<evidence type="ECO:0000256" key="4">
    <source>
        <dbReference type="ARBA" id="ARBA00023136"/>
    </source>
</evidence>
<comment type="subcellular location">
    <subcellularLocation>
        <location evidence="1">Membrane</location>
        <topology evidence="1">Multi-pass membrane protein</topology>
    </subcellularLocation>
</comment>
<sequence>MKGPGLLIVLLVVLGGVSGLGFTLGLGNAAILAALTALFCLIAAVGGPLWADLRLLAWFAPGLILAVGVPRLLGEVSRWAAIGLLVVIVVVAGLLPVLGSRFVTVGLGLGMASLFGYGFQLTGTASAGQILGAPALAVGVILLLRVAMGAKDPAKPTREALADALAAGTSETQERAARLWLADRPRRWTGKVLGGMFRYRAATGLLEIRRKRLDSREIGDILDAAKEEAVRLADAVRPPKAPEAIEPVRREEPGALPGDTARVVTALWDSLESIRTAASERDESRVDVPKGLRKELRRIELSGAFSWQSPQFRHALRCGLGVALALVVASFRPGDPLTVSFLLGTFAIMQPEWHDSLSKAWQRIGGSLGGAVVLALVLWLLPQGFLLPIGLVALLGGFSVMRTRPTIFNGCMVLMSVGMNATTKHLDPRYVLVEYLLLMVLAGAIALLFGFAAIPGVPKPGPVERFESAVGATRALLGSVGRKLRGEDVDPRTLGREFRAAAVAHHGLLAAEPGTQEPAPGQRDALEKTAEALRGLSVTTSSLLLRPGPAGTADAVEEAARALGTEDAAEIPVPPDADEEHRLVLDMIAADVVAVGEAAQTLKGV</sequence>
<feature type="transmembrane region" description="Helical" evidence="5">
    <location>
        <begin position="127"/>
        <end position="148"/>
    </location>
</feature>
<organism evidence="7 8">
    <name type="scientific">Amycolatopsis orientalis</name>
    <name type="common">Nocardia orientalis</name>
    <dbReference type="NCBI Taxonomy" id="31958"/>
    <lineage>
        <taxon>Bacteria</taxon>
        <taxon>Bacillati</taxon>
        <taxon>Actinomycetota</taxon>
        <taxon>Actinomycetes</taxon>
        <taxon>Pseudonocardiales</taxon>
        <taxon>Pseudonocardiaceae</taxon>
        <taxon>Amycolatopsis</taxon>
    </lineage>
</organism>
<evidence type="ECO:0000313" key="7">
    <source>
        <dbReference type="EMBL" id="ANN18976.1"/>
    </source>
</evidence>
<feature type="transmembrane region" description="Helical" evidence="5">
    <location>
        <begin position="407"/>
        <end position="423"/>
    </location>
</feature>
<gene>
    <name evidence="7" type="ORF">SD37_27380</name>
</gene>
<dbReference type="Pfam" id="PF13515">
    <property type="entry name" value="FUSC_2"/>
    <property type="match status" value="1"/>
</dbReference>
<dbReference type="RefSeq" id="WP_044849994.1">
    <property type="nucleotide sequence ID" value="NZ_CP016174.1"/>
</dbReference>
<keyword evidence="2 5" id="KW-0812">Transmembrane</keyword>
<dbReference type="eggNOG" id="COG1289">
    <property type="taxonomic scope" value="Bacteria"/>
</dbReference>
<feature type="transmembrane region" description="Helical" evidence="5">
    <location>
        <begin position="371"/>
        <end position="395"/>
    </location>
</feature>
<keyword evidence="4 5" id="KW-0472">Membrane</keyword>
<dbReference type="AlphaFoldDB" id="A0A193C358"/>
<dbReference type="GO" id="GO:0016020">
    <property type="term" value="C:membrane"/>
    <property type="evidence" value="ECO:0007669"/>
    <property type="project" value="UniProtKB-SubCell"/>
</dbReference>
<protein>
    <recommendedName>
        <fullName evidence="6">Integral membrane bound transporter domain-containing protein</fullName>
    </recommendedName>
</protein>